<dbReference type="Gene3D" id="3.20.20.70">
    <property type="entry name" value="Aldolase class I"/>
    <property type="match status" value="1"/>
</dbReference>
<dbReference type="SUPFAM" id="SSF102114">
    <property type="entry name" value="Radical SAM enzymes"/>
    <property type="match status" value="1"/>
</dbReference>
<protein>
    <recommendedName>
        <fullName evidence="1">4Fe4S-binding SPASM domain-containing protein</fullName>
    </recommendedName>
</protein>
<dbReference type="InterPro" id="IPR026497">
    <property type="entry name" value="GRASP-with-SPASM"/>
</dbReference>
<dbReference type="AlphaFoldDB" id="A9DP96"/>
<dbReference type="NCBIfam" id="TIGR04193">
    <property type="entry name" value="SPASM_w_grasp"/>
    <property type="match status" value="1"/>
</dbReference>
<comment type="caution">
    <text evidence="2">The sequence shown here is derived from an EMBL/GenBank/DDBJ whole genome shotgun (WGS) entry which is preliminary data.</text>
</comment>
<gene>
    <name evidence="2" type="ORF">KAOT1_19517</name>
</gene>
<evidence type="ECO:0000313" key="3">
    <source>
        <dbReference type="Proteomes" id="UP000002945"/>
    </source>
</evidence>
<dbReference type="NCBIfam" id="TIGR04085">
    <property type="entry name" value="rSAM_more_4Fe4S"/>
    <property type="match status" value="1"/>
</dbReference>
<organism evidence="2 3">
    <name type="scientific">Kordia algicida OT-1</name>
    <dbReference type="NCBI Taxonomy" id="391587"/>
    <lineage>
        <taxon>Bacteria</taxon>
        <taxon>Pseudomonadati</taxon>
        <taxon>Bacteroidota</taxon>
        <taxon>Flavobacteriia</taxon>
        <taxon>Flavobacteriales</taxon>
        <taxon>Flavobacteriaceae</taxon>
        <taxon>Kordia</taxon>
    </lineage>
</organism>
<proteinExistence type="predicted"/>
<dbReference type="RefSeq" id="WP_007096434.1">
    <property type="nucleotide sequence ID" value="NZ_CP142125.1"/>
</dbReference>
<name>A9DP96_9FLAO</name>
<dbReference type="eggNOG" id="COG0641">
    <property type="taxonomic scope" value="Bacteria"/>
</dbReference>
<evidence type="ECO:0000313" key="2">
    <source>
        <dbReference type="EMBL" id="EDP97384.1"/>
    </source>
</evidence>
<feature type="domain" description="4Fe4S-binding SPASM" evidence="1">
    <location>
        <begin position="246"/>
        <end position="303"/>
    </location>
</feature>
<dbReference type="HOGENOM" id="CLU_050370_0_0_10"/>
<dbReference type="Proteomes" id="UP000002945">
    <property type="component" value="Unassembled WGS sequence"/>
</dbReference>
<accession>A9DP96</accession>
<dbReference type="OrthoDB" id="1073749at2"/>
<reference evidence="2 3" key="1">
    <citation type="journal article" date="2011" name="J. Bacteriol.">
        <title>Genome sequence of the algicidal bacterium Kordia algicida OT-1.</title>
        <authorList>
            <person name="Lee H.S."/>
            <person name="Kang S.G."/>
            <person name="Kwon K.K."/>
            <person name="Lee J.H."/>
            <person name="Kim S.J."/>
        </authorList>
    </citation>
    <scope>NUCLEOTIDE SEQUENCE [LARGE SCALE GENOMIC DNA]</scope>
    <source>
        <strain evidence="2 3">OT-1</strain>
    </source>
</reference>
<dbReference type="STRING" id="391587.KAOT1_19517"/>
<sequence>MNKKYFNLFANCFIVKGYNRSLIFDSQRMKTVFVPNDMYDIVIKAKSISIQQIYEEYGIDNKEIIDEYFDSLIESELGFYMSEKERDFFPEINTAYHSPFQITNSVLEEMRDMKLYKKVISQLEALDCQYVELVFYNNTSNEFLTNILSLFKLSSIKFIGLIIPYDSTKTPEFIKKICSQNLRLNKILVHNVQVQEKPKNITLGLTEIIYVNKEFTNFSYCGNISKKFFSPSLEHYVESQNHNTCLNQKISIDSQGNIKNCPAIPNNFGNIKDVTLTEAINTQGYKQLWSISKDHIEVCKDCEFRHICTDCRAFTENPKDNYSKPLKCGYNPYTNEWSEWSTNPLKQKTIEYYNIETS</sequence>
<dbReference type="InterPro" id="IPR023885">
    <property type="entry name" value="4Fe4S-binding_SPASM_dom"/>
</dbReference>
<dbReference type="CDD" id="cd21109">
    <property type="entry name" value="SPASM"/>
    <property type="match status" value="1"/>
</dbReference>
<dbReference type="InterPro" id="IPR013785">
    <property type="entry name" value="Aldolase_TIM"/>
</dbReference>
<dbReference type="InterPro" id="IPR058240">
    <property type="entry name" value="rSAM_sf"/>
</dbReference>
<keyword evidence="3" id="KW-1185">Reference proteome</keyword>
<dbReference type="Pfam" id="PF13186">
    <property type="entry name" value="SPASM"/>
    <property type="match status" value="1"/>
</dbReference>
<dbReference type="EMBL" id="ABIB01000002">
    <property type="protein sequence ID" value="EDP97384.1"/>
    <property type="molecule type" value="Genomic_DNA"/>
</dbReference>
<evidence type="ECO:0000259" key="1">
    <source>
        <dbReference type="Pfam" id="PF13186"/>
    </source>
</evidence>